<dbReference type="InterPro" id="IPR006143">
    <property type="entry name" value="RND_pump_MFP"/>
</dbReference>
<dbReference type="EMBL" id="JBHUIT010000003">
    <property type="protein sequence ID" value="MFD2256169.1"/>
    <property type="molecule type" value="Genomic_DNA"/>
</dbReference>
<evidence type="ECO:0000256" key="1">
    <source>
        <dbReference type="ARBA" id="ARBA00009477"/>
    </source>
</evidence>
<comment type="similarity">
    <text evidence="1">Belongs to the membrane fusion protein (MFP) (TC 8.A.1) family.</text>
</comment>
<keyword evidence="3" id="KW-0472">Membrane</keyword>
<reference evidence="6" key="1">
    <citation type="journal article" date="2019" name="Int. J. Syst. Evol. Microbiol.">
        <title>The Global Catalogue of Microorganisms (GCM) 10K type strain sequencing project: providing services to taxonomists for standard genome sequencing and annotation.</title>
        <authorList>
            <consortium name="The Broad Institute Genomics Platform"/>
            <consortium name="The Broad Institute Genome Sequencing Center for Infectious Disease"/>
            <person name="Wu L."/>
            <person name="Ma J."/>
        </authorList>
    </citation>
    <scope>NUCLEOTIDE SEQUENCE [LARGE SCALE GENOMIC DNA]</scope>
    <source>
        <strain evidence="6">CGMCC 4.7106</strain>
    </source>
</reference>
<dbReference type="Proteomes" id="UP001597375">
    <property type="component" value="Unassembled WGS sequence"/>
</dbReference>
<sequence length="379" mass="41336">MKLALKIIVPVVIIVLAFFGYEFLVSLKEEPQVKQPPPVVPVVDLLTVSPENHSPPVRSYGTVTSYFETALTPQVSGKITYVSPKFRVGESVSPDHLLVKIDPTDYEAALAEQKSILTVAERTFAEEEIRAAQAAGDWEASGRELSKASDFVLRKPQLSAAQADMDAAKANIAKAQADLDRTELRAPFSAIVTARSASPGNQASPQASLGNLVSTEKVEIRLPLTATEAVRVKLPTNAKLTSPLKPGHVWEAKLVRLDPTVDQKNQVIYAVAEVTDPFADEENPLPVGMFANALIDGVEIENSYRIPEAALVNDQYLWIIGEDENLKQVPAHREFGHDGDIFVTLDPSTEKPAGEIRVVTRPLSNFRDGMKVKPAQTTK</sequence>
<dbReference type="Gene3D" id="1.10.287.470">
    <property type="entry name" value="Helix hairpin bin"/>
    <property type="match status" value="1"/>
</dbReference>
<evidence type="ECO:0000256" key="3">
    <source>
        <dbReference type="SAM" id="Phobius"/>
    </source>
</evidence>
<keyword evidence="6" id="KW-1185">Reference proteome</keyword>
<evidence type="ECO:0000313" key="6">
    <source>
        <dbReference type="Proteomes" id="UP001597375"/>
    </source>
</evidence>
<keyword evidence="2" id="KW-0175">Coiled coil</keyword>
<dbReference type="NCBIfam" id="TIGR01730">
    <property type="entry name" value="RND_mfp"/>
    <property type="match status" value="1"/>
</dbReference>
<proteinExistence type="inferred from homology"/>
<evidence type="ECO:0000256" key="2">
    <source>
        <dbReference type="SAM" id="Coils"/>
    </source>
</evidence>
<dbReference type="Gene3D" id="2.40.30.170">
    <property type="match status" value="1"/>
</dbReference>
<gene>
    <name evidence="5" type="ORF">ACFSSA_05750</name>
</gene>
<name>A0ABW5D834_9BACT</name>
<comment type="caution">
    <text evidence="5">The sequence shown here is derived from an EMBL/GenBank/DDBJ whole genome shotgun (WGS) entry which is preliminary data.</text>
</comment>
<feature type="domain" description="Multidrug resistance protein MdtA-like barrel-sandwich hybrid" evidence="4">
    <location>
        <begin position="71"/>
        <end position="212"/>
    </location>
</feature>
<organism evidence="5 6">
    <name type="scientific">Luteolibacter algae</name>
    <dbReference type="NCBI Taxonomy" id="454151"/>
    <lineage>
        <taxon>Bacteria</taxon>
        <taxon>Pseudomonadati</taxon>
        <taxon>Verrucomicrobiota</taxon>
        <taxon>Verrucomicrobiia</taxon>
        <taxon>Verrucomicrobiales</taxon>
        <taxon>Verrucomicrobiaceae</taxon>
        <taxon>Luteolibacter</taxon>
    </lineage>
</organism>
<keyword evidence="3" id="KW-1133">Transmembrane helix</keyword>
<feature type="transmembrane region" description="Helical" evidence="3">
    <location>
        <begin position="7"/>
        <end position="27"/>
    </location>
</feature>
<feature type="coiled-coil region" evidence="2">
    <location>
        <begin position="158"/>
        <end position="185"/>
    </location>
</feature>
<dbReference type="Pfam" id="PF25917">
    <property type="entry name" value="BSH_RND"/>
    <property type="match status" value="1"/>
</dbReference>
<evidence type="ECO:0000259" key="4">
    <source>
        <dbReference type="Pfam" id="PF25917"/>
    </source>
</evidence>
<dbReference type="RefSeq" id="WP_386819160.1">
    <property type="nucleotide sequence ID" value="NZ_JBHUIT010000003.1"/>
</dbReference>
<evidence type="ECO:0000313" key="5">
    <source>
        <dbReference type="EMBL" id="MFD2256169.1"/>
    </source>
</evidence>
<dbReference type="SUPFAM" id="SSF111369">
    <property type="entry name" value="HlyD-like secretion proteins"/>
    <property type="match status" value="1"/>
</dbReference>
<keyword evidence="3" id="KW-0812">Transmembrane</keyword>
<dbReference type="PANTHER" id="PTHR30469">
    <property type="entry name" value="MULTIDRUG RESISTANCE PROTEIN MDTA"/>
    <property type="match status" value="1"/>
</dbReference>
<dbReference type="InterPro" id="IPR058625">
    <property type="entry name" value="MdtA-like_BSH"/>
</dbReference>
<protein>
    <submittedName>
        <fullName evidence="5">Efflux RND transporter periplasmic adaptor subunit</fullName>
    </submittedName>
</protein>
<accession>A0ABW5D834</accession>
<dbReference type="Gene3D" id="2.40.50.100">
    <property type="match status" value="1"/>
</dbReference>